<feature type="region of interest" description="Disordered" evidence="11">
    <location>
        <begin position="453"/>
        <end position="499"/>
    </location>
</feature>
<feature type="compositionally biased region" description="Polar residues" evidence="11">
    <location>
        <begin position="474"/>
        <end position="494"/>
    </location>
</feature>
<feature type="compositionally biased region" description="Basic and acidic residues" evidence="11">
    <location>
        <begin position="2319"/>
        <end position="2349"/>
    </location>
</feature>
<evidence type="ECO:0000256" key="3">
    <source>
        <dbReference type="ARBA" id="ARBA00022723"/>
    </source>
</evidence>
<feature type="compositionally biased region" description="Acidic residues" evidence="11">
    <location>
        <begin position="1673"/>
        <end position="1682"/>
    </location>
</feature>
<feature type="compositionally biased region" description="Basic residues" evidence="11">
    <location>
        <begin position="2244"/>
        <end position="2258"/>
    </location>
</feature>
<evidence type="ECO:0000256" key="2">
    <source>
        <dbReference type="ARBA" id="ARBA00006991"/>
    </source>
</evidence>
<feature type="compositionally biased region" description="Low complexity" evidence="11">
    <location>
        <begin position="2457"/>
        <end position="2468"/>
    </location>
</feature>
<feature type="region of interest" description="Disordered" evidence="11">
    <location>
        <begin position="1550"/>
        <end position="1592"/>
    </location>
</feature>
<dbReference type="EMBL" id="CAJHNJ030000173">
    <property type="protein sequence ID" value="CAG9136975.1"/>
    <property type="molecule type" value="Genomic_DNA"/>
</dbReference>
<feature type="compositionally biased region" description="Basic and acidic residues" evidence="11">
    <location>
        <begin position="803"/>
        <end position="812"/>
    </location>
</feature>
<dbReference type="PROSITE" id="PS50157">
    <property type="entry name" value="ZINC_FINGER_C2H2_2"/>
    <property type="match status" value="5"/>
</dbReference>
<dbReference type="SMART" id="SM00355">
    <property type="entry name" value="ZnF_C2H2"/>
    <property type="match status" value="7"/>
</dbReference>
<feature type="compositionally biased region" description="Low complexity" evidence="11">
    <location>
        <begin position="14"/>
        <end position="24"/>
    </location>
</feature>
<feature type="domain" description="C2H2-type" evidence="12">
    <location>
        <begin position="1842"/>
        <end position="1864"/>
    </location>
</feature>
<feature type="compositionally biased region" description="Basic and acidic residues" evidence="11">
    <location>
        <begin position="672"/>
        <end position="682"/>
    </location>
</feature>
<dbReference type="GO" id="GO:0006355">
    <property type="term" value="P:regulation of DNA-templated transcription"/>
    <property type="evidence" value="ECO:0007669"/>
    <property type="project" value="InterPro"/>
</dbReference>
<accession>A0A8S4G791</accession>
<evidence type="ECO:0000259" key="12">
    <source>
        <dbReference type="PROSITE" id="PS50157"/>
    </source>
</evidence>
<keyword evidence="5 10" id="KW-0863">Zinc-finger</keyword>
<feature type="region of interest" description="Disordered" evidence="11">
    <location>
        <begin position="56"/>
        <end position="76"/>
    </location>
</feature>
<feature type="compositionally biased region" description="Basic and acidic residues" evidence="11">
    <location>
        <begin position="2281"/>
        <end position="2296"/>
    </location>
</feature>
<feature type="compositionally biased region" description="Basic and acidic residues" evidence="11">
    <location>
        <begin position="625"/>
        <end position="637"/>
    </location>
</feature>
<evidence type="ECO:0000256" key="6">
    <source>
        <dbReference type="ARBA" id="ARBA00022833"/>
    </source>
</evidence>
<comment type="similarity">
    <text evidence="2">Belongs to the krueppel C2H2-type zinc-finger protein family.</text>
</comment>
<feature type="region of interest" description="Disordered" evidence="11">
    <location>
        <begin position="2094"/>
        <end position="2145"/>
    </location>
</feature>
<feature type="region of interest" description="Disordered" evidence="11">
    <location>
        <begin position="1"/>
        <end position="24"/>
    </location>
</feature>
<feature type="region of interest" description="Disordered" evidence="11">
    <location>
        <begin position="875"/>
        <end position="896"/>
    </location>
</feature>
<evidence type="ECO:0000256" key="11">
    <source>
        <dbReference type="SAM" id="MobiDB-lite"/>
    </source>
</evidence>
<feature type="compositionally biased region" description="Basic residues" evidence="11">
    <location>
        <begin position="2429"/>
        <end position="2440"/>
    </location>
</feature>
<feature type="compositionally biased region" description="Basic and acidic residues" evidence="11">
    <location>
        <begin position="1095"/>
        <end position="1110"/>
    </location>
</feature>
<protein>
    <submittedName>
        <fullName evidence="13">(diamondback moth) hypothetical protein</fullName>
    </submittedName>
</protein>
<evidence type="ECO:0000313" key="14">
    <source>
        <dbReference type="Proteomes" id="UP000653454"/>
    </source>
</evidence>
<dbReference type="Pfam" id="PF00096">
    <property type="entry name" value="zf-C2H2"/>
    <property type="match status" value="1"/>
</dbReference>
<dbReference type="GO" id="GO:0005634">
    <property type="term" value="C:nucleus"/>
    <property type="evidence" value="ECO:0007669"/>
    <property type="project" value="UniProtKB-SubCell"/>
</dbReference>
<keyword evidence="8" id="KW-0804">Transcription</keyword>
<feature type="compositionally biased region" description="Basic residues" evidence="11">
    <location>
        <begin position="2479"/>
        <end position="2488"/>
    </location>
</feature>
<feature type="domain" description="C2H2-type" evidence="12">
    <location>
        <begin position="2000"/>
        <end position="2028"/>
    </location>
</feature>
<feature type="compositionally biased region" description="Basic and acidic residues" evidence="11">
    <location>
        <begin position="2441"/>
        <end position="2454"/>
    </location>
</feature>
<dbReference type="InterPro" id="IPR000637">
    <property type="entry name" value="HMGI/Y_DNA-bd_CS"/>
</dbReference>
<dbReference type="PANTHER" id="PTHR47772:SF15">
    <property type="entry name" value="REDUCED EXPRESSION 2-RELATED"/>
    <property type="match status" value="1"/>
</dbReference>
<feature type="compositionally biased region" description="Low complexity" evidence="11">
    <location>
        <begin position="1615"/>
        <end position="1626"/>
    </location>
</feature>
<feature type="compositionally biased region" description="Pro residues" evidence="11">
    <location>
        <begin position="1942"/>
        <end position="1955"/>
    </location>
</feature>
<comment type="subcellular location">
    <subcellularLocation>
        <location evidence="1">Nucleus</location>
    </subcellularLocation>
</comment>
<dbReference type="Pfam" id="PF13912">
    <property type="entry name" value="zf-C2H2_6"/>
    <property type="match status" value="2"/>
</dbReference>
<dbReference type="GO" id="GO:0008270">
    <property type="term" value="F:zinc ion binding"/>
    <property type="evidence" value="ECO:0007669"/>
    <property type="project" value="UniProtKB-KW"/>
</dbReference>
<feature type="region of interest" description="Disordered" evidence="11">
    <location>
        <begin position="788"/>
        <end position="863"/>
    </location>
</feature>
<feature type="compositionally biased region" description="Basic and acidic residues" evidence="11">
    <location>
        <begin position="2056"/>
        <end position="2072"/>
    </location>
</feature>
<dbReference type="InterPro" id="IPR036236">
    <property type="entry name" value="Znf_C2H2_sf"/>
</dbReference>
<feature type="region of interest" description="Disordered" evidence="11">
    <location>
        <begin position="1717"/>
        <end position="1802"/>
    </location>
</feature>
<feature type="region of interest" description="Disordered" evidence="11">
    <location>
        <begin position="621"/>
        <end position="729"/>
    </location>
</feature>
<dbReference type="InterPro" id="IPR050636">
    <property type="entry name" value="C2H2-ZF_domain-containing"/>
</dbReference>
<evidence type="ECO:0000256" key="1">
    <source>
        <dbReference type="ARBA" id="ARBA00004123"/>
    </source>
</evidence>
<dbReference type="SUPFAM" id="SSF57667">
    <property type="entry name" value="beta-beta-alpha zinc fingers"/>
    <property type="match status" value="2"/>
</dbReference>
<reference evidence="13" key="1">
    <citation type="submission" date="2020-11" db="EMBL/GenBank/DDBJ databases">
        <authorList>
            <person name="Whiteford S."/>
        </authorList>
    </citation>
    <scope>NUCLEOTIDE SEQUENCE</scope>
</reference>
<feature type="domain" description="C2H2-type" evidence="12">
    <location>
        <begin position="1801"/>
        <end position="1828"/>
    </location>
</feature>
<evidence type="ECO:0000256" key="5">
    <source>
        <dbReference type="ARBA" id="ARBA00022771"/>
    </source>
</evidence>
<sequence length="2509" mass="277960">MDRVTQLRAEPGGAQDADSSAASEAYLSANDSSKYFSLTEEDSSFVISPGKDVSLSSAAAAEKPAPDSDPLISDLSPINKKNDLLDSYKIGKHIEAANILSGGVDIFDDNDNSYDGNELVIDDNVGMDVDEKSNPEVKLVSKEEQVEDDSGLADGEAAIPSKDTEVVLQIDGKNVDAIDIGNGLYLYRREGAQEELAAVQIVDTDQQQPSFKFLKVRENAEGNLEVYEEIEIEVPKDVPLNAGTAVQPLPHLPIKDISKAASDSTLNKATEKPKSLMETTSKTAPILQNKNPEPASAKGLPENMSEVNINGKPVKLNEPKISPLVGSFTPMTYHSTPNKDGIPLTKTMVDQHLHPSRHSEAKKKIEVNTENCKQKLLDTPTKSDKSDSGSEILEMTDSTKIVKGSIETLTEKSCSSLDKVSGDVEISKDIISEESGNIDSNSTPNILHLAEHEKDNSSKVASVTTEKEDWSETKLVTPNTIVDKSDDSNIPSENPDQEIHKVTDTVKSIEGKVTSAPVADSKTPGNEIICSMMDDKNATEVKPVENKVEEDSVPKESQVLIIDDKDQTDNIPVYHVDGDSMQLTDDIEIVKDDRSAQQKAIDMVVKTYDEFVKNAVAVSNAKKSGSKDVTSETKEEMNPEIATVNVSETKTNIDAPIPIPEPASSGNMNTSDIKKVASKDEPTPLATKSLDSLEPKKINTNEKNDGSSSTGELPTVTDSIKSYDSLPKPLTKVDKAVERTQNDIELKGITDPKAITSEEIVRKAGNAIKSELKMKSTESNLMKQANQVMKEIENETKTQTPETKTETSETKVETSGLKTETSVSKTETSESKTESSASKTETSQSKTDISVSKTETSVSKTETLESKTLIANKKTVDIPDNKSRGNNTTSIKTEAKVTSKDIPNKSTVNDDFINKYVHKGLSMCIKQNVEKPKLIESTFNASSITALKNIAPTITKVSPPSVSELRKDDKPALPTEKKDVIKEISSAVDNKPKSPVTANSLNNNAVPFGMWTEVNKQDYLNKIKETKVTSNNTHQIKQTNDLNRRDVLKKIDSQRHQINILAAAKTQAAKTQELNKQKIKNETMAFVKKTTVTQDPKHPVKPEPPKKQEPMKVTPKHSIVPISQPLVIPPPTDEELAKIEAASKVPCTQTLIDKTIEDYLMDRRPPVKFNLESATRLNAIREKSNDKITSTYSTYQKYVASKDKSASILNDIEMKMNELHGVPIDRPAQESPQKYNDEFKSSHIRTETHSKVMPMLRVNKIPPLVPFTNKNPIKGNESEELSEEEIIEHVPVTGDMDLEKKRDLPRAYIKEKTPVTQTVTSVQPPFNSKKDNVITENEFDKFARRNSITYENCMTVNFDANQQHQVVQSVVEKDLDNKHPRSLIHGEVKPKLQTVSNVQAAKLQASQSRYASPHADDTYNKSKVQMAYHSAMTAKHHKASTITMPEDKPVKVVFIDSSTEFVPSQLNVQGRDLSPAKKYAETDSTALSSCDSLDSDVLDSVDESKLQDSTRKSKHQRKQVLTPVDAPDMELIEPLDLGLEASPKKRRRVEDYYRSHEEKSPKSFPKKSYLLGRSSTQPETLPEKAPVARSESHAVSAIDSLVKAAELLETQAGRNSSMTNTSSDSSAQTPAKRGRGRPRKHPLPSPPPRAAPASPLKKPRLERDRPKRKPETSSDDSTDDEMVRENWTMGKINENIVCPICSKLFRSENVVFKHVKHCAGPSPSRSASDGRGTSQSDSDNETLASKQSHSYKEHKPRQDSSVIVIEDTPVKPKASSEKAAPAKPQEKRASKPQSQHNTNNLTCETCGKTFRQLSYLVSHKMQHKNDEPKKPENPVPNKTSVFSCDVCKKEFRKLHHLVQHRIIHNPPAFPRRGSSTEQPAPARPADPARPARDPARPADDQSAAFRCEPCDKSFRKLHHLVEHRETHDGKNKQKTPPADKTAPPPPETLPPPPPQCDVCKKTFRKLHHLIEHKEQHHEAGSEKSDDKSVKSTLSTKDIIHECSLCYMVFPNEHSLNKHSVFCQKKKKPVATKPTEPELEDATSRDSAESVESIPVDDAKPVHMDTKTADKAPESQSTVPIKTTETKIEVKQIEIKETPKESVPEKPSVENKFTRPAIPPVAPPKEPETKKVNTEPALPPPISSIKPKKPEVVETIVIKDTPKKKLPLKDRTAATVTKRQKTSQLPLPVIEENKQSSDDDDVRYMLNPDFKQDEEVEGKTFMKVRALKRNSLQIERPNSKDLIKRRTSLQHPPKVPRLRAKLETKAGQSISQLIPKAAPKTPKPEVKTPKPEPKTPKPEPVPSTDSDDSDVKYSFPVAEKALKPVTKQEKEPTTEVEKKMPKKSLTERRKSLVGIAKRKSLGKPATPRHKLNPVKEVVRKRTTEPVGHRCDCGQLFNSAALLSRHTTLAHTPPRVRRRRSPPPPVDKQPRKTTKTPPRKPSVKTDDKTTTKHPETRLSTSDKTPKTTGKPKTETATKPKSSVKARKSAAHRGVPVPEKMRKLMEKEKLKK</sequence>
<feature type="region of interest" description="Disordered" evidence="11">
    <location>
        <begin position="2025"/>
        <end position="2078"/>
    </location>
</feature>
<feature type="compositionally biased region" description="Polar residues" evidence="11">
    <location>
        <begin position="706"/>
        <end position="722"/>
    </location>
</feature>
<evidence type="ECO:0000256" key="9">
    <source>
        <dbReference type="ARBA" id="ARBA00023242"/>
    </source>
</evidence>
<gene>
    <name evidence="13" type="ORF">PLXY2_LOCUS15229</name>
</gene>
<feature type="compositionally biased region" description="Basic and acidic residues" evidence="11">
    <location>
        <begin position="2496"/>
        <end position="2509"/>
    </location>
</feature>
<feature type="region of interest" description="Disordered" evidence="11">
    <location>
        <begin position="1863"/>
        <end position="1902"/>
    </location>
</feature>
<keyword evidence="3" id="KW-0479">Metal-binding</keyword>
<feature type="compositionally biased region" description="Polar residues" evidence="11">
    <location>
        <begin position="1723"/>
        <end position="1748"/>
    </location>
</feature>
<feature type="compositionally biased region" description="Basic and acidic residues" evidence="11">
    <location>
        <begin position="1889"/>
        <end position="1899"/>
    </location>
</feature>
<evidence type="ECO:0000313" key="13">
    <source>
        <dbReference type="EMBL" id="CAG9136975.1"/>
    </source>
</evidence>
<feature type="compositionally biased region" description="Polar residues" evidence="11">
    <location>
        <begin position="1791"/>
        <end position="1802"/>
    </location>
</feature>
<feature type="domain" description="C2H2-type" evidence="12">
    <location>
        <begin position="1905"/>
        <end position="1932"/>
    </location>
</feature>
<name>A0A8S4G791_PLUXY</name>
<keyword evidence="6" id="KW-0862">Zinc</keyword>
<feature type="region of interest" description="Disordered" evidence="11">
    <location>
        <begin position="2234"/>
        <end position="2372"/>
    </location>
</feature>
<feature type="region of interest" description="Disordered" evidence="11">
    <location>
        <begin position="1091"/>
        <end position="1114"/>
    </location>
</feature>
<evidence type="ECO:0000256" key="4">
    <source>
        <dbReference type="ARBA" id="ARBA00022737"/>
    </source>
</evidence>
<feature type="compositionally biased region" description="Basic residues" evidence="11">
    <location>
        <begin position="2355"/>
        <end position="2371"/>
    </location>
</feature>
<evidence type="ECO:0000256" key="8">
    <source>
        <dbReference type="ARBA" id="ARBA00023163"/>
    </source>
</evidence>
<feature type="compositionally biased region" description="Low complexity" evidence="11">
    <location>
        <begin position="834"/>
        <end position="861"/>
    </location>
</feature>
<keyword evidence="9" id="KW-0539">Nucleus</keyword>
<feature type="compositionally biased region" description="Basic and acidic residues" evidence="11">
    <location>
        <begin position="2094"/>
        <end position="2112"/>
    </location>
</feature>
<feature type="compositionally biased region" description="Basic residues" evidence="11">
    <location>
        <begin position="1632"/>
        <end position="1642"/>
    </location>
</feature>
<feature type="compositionally biased region" description="Basic and acidic residues" evidence="11">
    <location>
        <begin position="1659"/>
        <end position="1672"/>
    </location>
</feature>
<feature type="domain" description="C2H2-type" evidence="12">
    <location>
        <begin position="1954"/>
        <end position="1976"/>
    </location>
</feature>
<evidence type="ECO:0000256" key="7">
    <source>
        <dbReference type="ARBA" id="ARBA00023015"/>
    </source>
</evidence>
<feature type="region of interest" description="Disordered" evidence="11">
    <location>
        <begin position="1922"/>
        <end position="1956"/>
    </location>
</feature>
<keyword evidence="14" id="KW-1185">Reference proteome</keyword>
<feature type="compositionally biased region" description="Basic and acidic residues" evidence="11">
    <location>
        <begin position="1922"/>
        <end position="1931"/>
    </location>
</feature>
<keyword evidence="4" id="KW-0677">Repeat</keyword>
<comment type="caution">
    <text evidence="13">The sequence shown here is derived from an EMBL/GenBank/DDBJ whole genome shotgun (WGS) entry which is preliminary data.</text>
</comment>
<dbReference type="PANTHER" id="PTHR47772">
    <property type="entry name" value="ZINC FINGER PROTEIN 200"/>
    <property type="match status" value="1"/>
</dbReference>
<dbReference type="Proteomes" id="UP000653454">
    <property type="component" value="Unassembled WGS sequence"/>
</dbReference>
<keyword evidence="7" id="KW-0805">Transcription regulation</keyword>
<organism evidence="13 14">
    <name type="scientific">Plutella xylostella</name>
    <name type="common">Diamondback moth</name>
    <name type="synonym">Plutella maculipennis</name>
    <dbReference type="NCBI Taxonomy" id="51655"/>
    <lineage>
        <taxon>Eukaryota</taxon>
        <taxon>Metazoa</taxon>
        <taxon>Ecdysozoa</taxon>
        <taxon>Arthropoda</taxon>
        <taxon>Hexapoda</taxon>
        <taxon>Insecta</taxon>
        <taxon>Pterygota</taxon>
        <taxon>Neoptera</taxon>
        <taxon>Endopterygota</taxon>
        <taxon>Lepidoptera</taxon>
        <taxon>Glossata</taxon>
        <taxon>Ditrysia</taxon>
        <taxon>Yponomeutoidea</taxon>
        <taxon>Plutellidae</taxon>
        <taxon>Plutella</taxon>
    </lineage>
</organism>
<dbReference type="PROSITE" id="PS00028">
    <property type="entry name" value="ZINC_FINGER_C2H2_1"/>
    <property type="match status" value="3"/>
</dbReference>
<evidence type="ECO:0000256" key="10">
    <source>
        <dbReference type="PROSITE-ProRule" id="PRU00042"/>
    </source>
</evidence>
<proteinExistence type="inferred from homology"/>
<feature type="region of interest" description="Disordered" evidence="11">
    <location>
        <begin position="2398"/>
        <end position="2509"/>
    </location>
</feature>
<feature type="region of interest" description="Disordered" evidence="11">
    <location>
        <begin position="1611"/>
        <end position="1683"/>
    </location>
</feature>
<dbReference type="InterPro" id="IPR013087">
    <property type="entry name" value="Znf_C2H2_type"/>
</dbReference>
<feature type="compositionally biased region" description="Basic and acidic residues" evidence="11">
    <location>
        <begin position="691"/>
        <end position="705"/>
    </location>
</feature>
<feature type="compositionally biased region" description="Basic and acidic residues" evidence="11">
    <location>
        <begin position="1550"/>
        <end position="1561"/>
    </location>
</feature>
<dbReference type="Gene3D" id="3.30.160.60">
    <property type="entry name" value="Classic Zinc Finger"/>
    <property type="match status" value="2"/>
</dbReference>
<dbReference type="PROSITE" id="PS00354">
    <property type="entry name" value="HMGI_Y"/>
    <property type="match status" value="1"/>
</dbReference>